<dbReference type="RefSeq" id="XP_007523619.1">
    <property type="nucleotide sequence ID" value="XM_007523557.2"/>
</dbReference>
<evidence type="ECO:0000256" key="6">
    <source>
        <dbReference type="ARBA" id="ARBA00022553"/>
    </source>
</evidence>
<evidence type="ECO:0000256" key="4">
    <source>
        <dbReference type="ARBA" id="ARBA00017238"/>
    </source>
</evidence>
<dbReference type="PANTHER" id="PTHR11470">
    <property type="entry name" value="KAPPA CASEIN"/>
    <property type="match status" value="1"/>
</dbReference>
<comment type="similarity">
    <text evidence="3">Belongs to the kappa-casein family.</text>
</comment>
<gene>
    <name evidence="11" type="primary">CSN3</name>
</gene>
<dbReference type="OrthoDB" id="9836334at2759"/>
<reference evidence="11" key="1">
    <citation type="submission" date="2025-08" db="UniProtKB">
        <authorList>
            <consortium name="RefSeq"/>
        </authorList>
    </citation>
    <scope>IDENTIFICATION</scope>
</reference>
<keyword evidence="7" id="KW-0494">Milk protein</keyword>
<evidence type="ECO:0000256" key="5">
    <source>
        <dbReference type="ARBA" id="ARBA00022525"/>
    </source>
</evidence>
<keyword evidence="10" id="KW-1185">Reference proteome</keyword>
<evidence type="ECO:0000313" key="11">
    <source>
        <dbReference type="RefSeq" id="XP_007523619.1"/>
    </source>
</evidence>
<dbReference type="GeneID" id="103113943"/>
<keyword evidence="5" id="KW-0964">Secreted</keyword>
<organism evidence="10 11">
    <name type="scientific">Erinaceus europaeus</name>
    <name type="common">Western European hedgehog</name>
    <dbReference type="NCBI Taxonomy" id="9365"/>
    <lineage>
        <taxon>Eukaryota</taxon>
        <taxon>Metazoa</taxon>
        <taxon>Chordata</taxon>
        <taxon>Craniata</taxon>
        <taxon>Vertebrata</taxon>
        <taxon>Euteleostomi</taxon>
        <taxon>Mammalia</taxon>
        <taxon>Eutheria</taxon>
        <taxon>Laurasiatheria</taxon>
        <taxon>Eulipotyphla</taxon>
        <taxon>Erinaceidae</taxon>
        <taxon>Erinaceinae</taxon>
        <taxon>Erinaceus</taxon>
    </lineage>
</organism>
<dbReference type="GO" id="GO:0007595">
    <property type="term" value="P:lactation"/>
    <property type="evidence" value="ECO:0007669"/>
    <property type="project" value="TreeGrafter"/>
</dbReference>
<evidence type="ECO:0000256" key="8">
    <source>
        <dbReference type="ARBA" id="ARBA00023180"/>
    </source>
</evidence>
<evidence type="ECO:0000256" key="7">
    <source>
        <dbReference type="ARBA" id="ARBA00022743"/>
    </source>
</evidence>
<dbReference type="InParanoid" id="A0A1S2ZRY1"/>
<evidence type="ECO:0000256" key="9">
    <source>
        <dbReference type="SAM" id="SignalP"/>
    </source>
</evidence>
<feature type="chain" id="PRO_5010320673" description="Kappa-casein" evidence="9">
    <location>
        <begin position="21"/>
        <end position="177"/>
    </location>
</feature>
<dbReference type="AlphaFoldDB" id="A0A1S2ZRY1"/>
<dbReference type="CTD" id="1448"/>
<comment type="subcellular location">
    <subcellularLocation>
        <location evidence="2">Secreted</location>
    </subcellularLocation>
</comment>
<proteinExistence type="inferred from homology"/>
<dbReference type="PANTHER" id="PTHR11470:SF2">
    <property type="entry name" value="KAPPA-CASEIN"/>
    <property type="match status" value="1"/>
</dbReference>
<dbReference type="FunCoup" id="A0A1S2ZRY1">
    <property type="interactions" value="18"/>
</dbReference>
<evidence type="ECO:0000256" key="1">
    <source>
        <dbReference type="ARBA" id="ARBA00003829"/>
    </source>
</evidence>
<dbReference type="InterPro" id="IPR000117">
    <property type="entry name" value="Casein_kappa"/>
</dbReference>
<accession>A0A1S2ZRY1</accession>
<keyword evidence="6" id="KW-0597">Phosphoprotein</keyword>
<keyword evidence="8" id="KW-0325">Glycoprotein</keyword>
<dbReference type="GO" id="GO:0005615">
    <property type="term" value="C:extracellular space"/>
    <property type="evidence" value="ECO:0007669"/>
    <property type="project" value="TreeGrafter"/>
</dbReference>
<dbReference type="STRING" id="9365.ENSEEUP00000003493"/>
<evidence type="ECO:0000313" key="10">
    <source>
        <dbReference type="Proteomes" id="UP001652624"/>
    </source>
</evidence>
<feature type="signal peptide" evidence="9">
    <location>
        <begin position="1"/>
        <end position="20"/>
    </location>
</feature>
<comment type="function">
    <text evidence="1">Kappa-casein stabilizes micelle formation, preventing casein precipitation in milk.</text>
</comment>
<dbReference type="Proteomes" id="UP001652624">
    <property type="component" value="Chromosome 3"/>
</dbReference>
<sequence>MMRNLFLLLNILALTLPFLGAEVQNQEQPTCHEDDERTVNEKTVKFSPIYIPDRYFTSILYPARSAIANIYQYLPLPYYLKPVVVRSHAQISQRQNFQPPTIGRPQHLHPSLYVIRPKTTQASTVIPTTNTAATVEPTFVPTTEPTEQTSVTPQASSEFAITSTPETTTVPITSTVV</sequence>
<keyword evidence="9" id="KW-0732">Signal</keyword>
<protein>
    <recommendedName>
        <fullName evidence="4">Kappa-casein</fullName>
    </recommendedName>
</protein>
<evidence type="ECO:0000256" key="2">
    <source>
        <dbReference type="ARBA" id="ARBA00004613"/>
    </source>
</evidence>
<dbReference type="Pfam" id="PF00997">
    <property type="entry name" value="Casein_kappa"/>
    <property type="match status" value="1"/>
</dbReference>
<dbReference type="eggNOG" id="ENOG502TM2T">
    <property type="taxonomic scope" value="Eukaryota"/>
</dbReference>
<dbReference type="GO" id="GO:0050821">
    <property type="term" value="P:protein stabilization"/>
    <property type="evidence" value="ECO:0007669"/>
    <property type="project" value="TreeGrafter"/>
</dbReference>
<name>A0A1S2ZRY1_ERIEU</name>
<evidence type="ECO:0000256" key="3">
    <source>
        <dbReference type="ARBA" id="ARBA00005332"/>
    </source>
</evidence>